<comment type="caution">
    <text evidence="7">The sequence shown here is derived from an EMBL/GenBank/DDBJ whole genome shotgun (WGS) entry which is preliminary data.</text>
</comment>
<dbReference type="InterPro" id="IPR011419">
    <property type="entry name" value="ATP12_ATP_synth-F1-assembly"/>
</dbReference>
<comment type="similarity">
    <text evidence="2">Belongs to the ATP12 family.</text>
</comment>
<evidence type="ECO:0000256" key="4">
    <source>
        <dbReference type="ARBA" id="ARBA00023128"/>
    </source>
</evidence>
<evidence type="ECO:0000256" key="2">
    <source>
        <dbReference type="ARBA" id="ARBA00008231"/>
    </source>
</evidence>
<dbReference type="InterPro" id="IPR023335">
    <property type="entry name" value="ATP12_ortho_dom_sf"/>
</dbReference>
<feature type="transmembrane region" description="Helical" evidence="6">
    <location>
        <begin position="52"/>
        <end position="69"/>
    </location>
</feature>
<dbReference type="GO" id="GO:0004143">
    <property type="term" value="F:ATP-dependent diacylglycerol kinase activity"/>
    <property type="evidence" value="ECO:0007669"/>
    <property type="project" value="InterPro"/>
</dbReference>
<keyword evidence="6" id="KW-0812">Transmembrane</keyword>
<dbReference type="GO" id="GO:0005789">
    <property type="term" value="C:endoplasmic reticulum membrane"/>
    <property type="evidence" value="ECO:0007669"/>
    <property type="project" value="TreeGrafter"/>
</dbReference>
<dbReference type="GO" id="GO:0005739">
    <property type="term" value="C:mitochondrion"/>
    <property type="evidence" value="ECO:0007669"/>
    <property type="project" value="UniProtKB-SubCell"/>
</dbReference>
<dbReference type="Gene3D" id="1.10.3580.10">
    <property type="entry name" value="ATP12 ATPase"/>
    <property type="match status" value="1"/>
</dbReference>
<evidence type="ECO:0000256" key="5">
    <source>
        <dbReference type="ARBA" id="ARBA00023186"/>
    </source>
</evidence>
<dbReference type="Pfam" id="PF07542">
    <property type="entry name" value="ATP12"/>
    <property type="match status" value="1"/>
</dbReference>
<gene>
    <name evidence="7" type="ORF">RCL2_000473900</name>
</gene>
<protein>
    <submittedName>
        <fullName evidence="7">ATP synthase mitochondrial f1 complex assembly factor 2</fullName>
    </submittedName>
</protein>
<evidence type="ECO:0000313" key="8">
    <source>
        <dbReference type="Proteomes" id="UP000615446"/>
    </source>
</evidence>
<dbReference type="AlphaFoldDB" id="A0A8H3QFH7"/>
<keyword evidence="5" id="KW-0143">Chaperone</keyword>
<dbReference type="InterPro" id="IPR042272">
    <property type="entry name" value="ATP12_ATP_synth-F1-assembly_N"/>
</dbReference>
<dbReference type="GO" id="GO:0043461">
    <property type="term" value="P:proton-transporting ATP synthase complex assembly"/>
    <property type="evidence" value="ECO:0007669"/>
    <property type="project" value="InterPro"/>
</dbReference>
<keyword evidence="4" id="KW-0496">Mitochondrion</keyword>
<evidence type="ECO:0000256" key="6">
    <source>
        <dbReference type="SAM" id="Phobius"/>
    </source>
</evidence>
<evidence type="ECO:0000256" key="1">
    <source>
        <dbReference type="ARBA" id="ARBA00004173"/>
    </source>
</evidence>
<dbReference type="SUPFAM" id="SSF160909">
    <property type="entry name" value="ATP12-like"/>
    <property type="match status" value="1"/>
</dbReference>
<sequence length="527" mass="59922">MAIHRNLAAKNRIQKQKLNANIQKQTAFAEAKIKNNKVTIIKTNKNNDVNEFSRKLLHSTIGFIVLLIYSSNDAIIVRNKLLYMFSIASLAEVLRFLNKRFNEIYVRVFGFMMREREKTEKCNGVISYLMGCISVLTLFPKDIAAISILILSWCDTAASFAGRRWGHYTYKFSNGKSLAGTLAAIMVGSIAAYIFWGSGLLKHDPENASWIEEKSVLSLPILIILTGIIGGISELIDLWGLDDNLVIPLLTGIMLRILFKSRMINSKIIPCSALLLQNKRRFSSNKQKEEPMMLKRFWKEVTIQLNPDTQTYEILLDKRALKTPGGSKLTVPFSKKHLALLIAGEWESQNHILKQHSLPLTSLVSIYIDKNKNVNMKHEVINRLLRYFDNDTICYHEPYPDSLVELQKKYWLPIIDWVQTTYNIEVKTTDGISGLKQSENAKEKLKNIIENFDSLKLSAFERATMISKSFLIGLALVENKLSVEEASKASSIETISQTERWGELDAHGIENEDIKRHLGSVACTVMF</sequence>
<feature type="transmembrane region" description="Helical" evidence="6">
    <location>
        <begin position="216"/>
        <end position="236"/>
    </location>
</feature>
<proteinExistence type="inferred from homology"/>
<feature type="transmembrane region" description="Helical" evidence="6">
    <location>
        <begin position="178"/>
        <end position="196"/>
    </location>
</feature>
<feature type="transmembrane region" description="Helical" evidence="6">
    <location>
        <begin position="145"/>
        <end position="166"/>
    </location>
</feature>
<evidence type="ECO:0000313" key="7">
    <source>
        <dbReference type="EMBL" id="GES77361.1"/>
    </source>
</evidence>
<feature type="transmembrane region" description="Helical" evidence="6">
    <location>
        <begin position="243"/>
        <end position="259"/>
    </location>
</feature>
<dbReference type="PANTHER" id="PTHR31303:SF1">
    <property type="entry name" value="CTP-DEPENDENT DIACYLGLYCEROL KINASE 1"/>
    <property type="match status" value="1"/>
</dbReference>
<dbReference type="GO" id="GO:0006654">
    <property type="term" value="P:phosphatidic acid biosynthetic process"/>
    <property type="evidence" value="ECO:0007669"/>
    <property type="project" value="TreeGrafter"/>
</dbReference>
<accession>A0A8H3QFH7</accession>
<comment type="subcellular location">
    <subcellularLocation>
        <location evidence="1">Mitochondrion</location>
    </subcellularLocation>
</comment>
<dbReference type="EMBL" id="BLAL01000030">
    <property type="protein sequence ID" value="GES77361.1"/>
    <property type="molecule type" value="Genomic_DNA"/>
</dbReference>
<keyword evidence="6" id="KW-0472">Membrane</keyword>
<dbReference type="OrthoDB" id="5673at2759"/>
<dbReference type="PANTHER" id="PTHR31303">
    <property type="entry name" value="CTP-DEPENDENT DIACYLGLYCEROL KINASE 1"/>
    <property type="match status" value="1"/>
</dbReference>
<reference evidence="7" key="1">
    <citation type="submission" date="2019-10" db="EMBL/GenBank/DDBJ databases">
        <title>Conservation and host-specific expression of non-tandemly repeated heterogenous ribosome RNA gene in arbuscular mycorrhizal fungi.</title>
        <authorList>
            <person name="Maeda T."/>
            <person name="Kobayashi Y."/>
            <person name="Nakagawa T."/>
            <person name="Ezawa T."/>
            <person name="Yamaguchi K."/>
            <person name="Bino T."/>
            <person name="Nishimoto Y."/>
            <person name="Shigenobu S."/>
            <person name="Kawaguchi M."/>
        </authorList>
    </citation>
    <scope>NUCLEOTIDE SEQUENCE</scope>
    <source>
        <strain evidence="7">HR1</strain>
    </source>
</reference>
<feature type="transmembrane region" description="Helical" evidence="6">
    <location>
        <begin position="122"/>
        <end position="139"/>
    </location>
</feature>
<feature type="transmembrane region" description="Helical" evidence="6">
    <location>
        <begin position="81"/>
        <end position="97"/>
    </location>
</feature>
<keyword evidence="3" id="KW-0809">Transit peptide</keyword>
<evidence type="ECO:0000256" key="3">
    <source>
        <dbReference type="ARBA" id="ARBA00022946"/>
    </source>
</evidence>
<dbReference type="InterPro" id="IPR037997">
    <property type="entry name" value="Dgk1-like"/>
</dbReference>
<dbReference type="Gene3D" id="3.30.2180.10">
    <property type="entry name" value="ATP12-like"/>
    <property type="match status" value="1"/>
</dbReference>
<dbReference type="Proteomes" id="UP000615446">
    <property type="component" value="Unassembled WGS sequence"/>
</dbReference>
<organism evidence="7 8">
    <name type="scientific">Rhizophagus clarus</name>
    <dbReference type="NCBI Taxonomy" id="94130"/>
    <lineage>
        <taxon>Eukaryota</taxon>
        <taxon>Fungi</taxon>
        <taxon>Fungi incertae sedis</taxon>
        <taxon>Mucoromycota</taxon>
        <taxon>Glomeromycotina</taxon>
        <taxon>Glomeromycetes</taxon>
        <taxon>Glomerales</taxon>
        <taxon>Glomeraceae</taxon>
        <taxon>Rhizophagus</taxon>
    </lineage>
</organism>
<name>A0A8H3QFH7_9GLOM</name>
<keyword evidence="6" id="KW-1133">Transmembrane helix</keyword>